<dbReference type="SUPFAM" id="SSF53067">
    <property type="entry name" value="Actin-like ATPase domain"/>
    <property type="match status" value="2"/>
</dbReference>
<comment type="similarity">
    <text evidence="1">Belongs to the heat shock protein 70 family.</text>
</comment>
<dbReference type="PANTHER" id="PTHR14187">
    <property type="entry name" value="ALPHA KINASE/ELONGATION FACTOR 2 KINASE"/>
    <property type="match status" value="1"/>
</dbReference>
<keyword evidence="6" id="KW-1185">Reference proteome</keyword>
<comment type="caution">
    <text evidence="5">The sequence shown here is derived from an EMBL/GenBank/DDBJ whole genome shotgun (WGS) entry which is preliminary data.</text>
</comment>
<protein>
    <recommendedName>
        <fullName evidence="7">Heat shock 70 kDa protein 12A</fullName>
    </recommendedName>
</protein>
<dbReference type="EMBL" id="CAWYQH010000174">
    <property type="protein sequence ID" value="CAK8698571.1"/>
    <property type="molecule type" value="Genomic_DNA"/>
</dbReference>
<keyword evidence="2" id="KW-0547">Nucleotide-binding</keyword>
<dbReference type="Proteomes" id="UP001642483">
    <property type="component" value="Unassembled WGS sequence"/>
</dbReference>
<organism evidence="5 6">
    <name type="scientific">Clavelina lepadiformis</name>
    <name type="common">Light-bulb sea squirt</name>
    <name type="synonym">Ascidia lepadiformis</name>
    <dbReference type="NCBI Taxonomy" id="159417"/>
    <lineage>
        <taxon>Eukaryota</taxon>
        <taxon>Metazoa</taxon>
        <taxon>Chordata</taxon>
        <taxon>Tunicata</taxon>
        <taxon>Ascidiacea</taxon>
        <taxon>Aplousobranchia</taxon>
        <taxon>Clavelinidae</taxon>
        <taxon>Clavelina</taxon>
    </lineage>
</organism>
<dbReference type="InterPro" id="IPR013126">
    <property type="entry name" value="Hsp_70_fam"/>
</dbReference>
<feature type="region of interest" description="Disordered" evidence="4">
    <location>
        <begin position="1"/>
        <end position="61"/>
    </location>
</feature>
<dbReference type="PANTHER" id="PTHR14187:SF46">
    <property type="entry name" value="HEAT SHOCK 70 KDA PROTEIN 12A"/>
    <property type="match status" value="1"/>
</dbReference>
<evidence type="ECO:0000256" key="4">
    <source>
        <dbReference type="SAM" id="MobiDB-lite"/>
    </source>
</evidence>
<gene>
    <name evidence="5" type="ORF">CVLEPA_LOCUS32002</name>
</gene>
<feature type="compositionally biased region" description="Low complexity" evidence="4">
    <location>
        <begin position="26"/>
        <end position="38"/>
    </location>
</feature>
<reference evidence="5 6" key="1">
    <citation type="submission" date="2024-02" db="EMBL/GenBank/DDBJ databases">
        <authorList>
            <person name="Daric V."/>
            <person name="Darras S."/>
        </authorList>
    </citation>
    <scope>NUCLEOTIDE SEQUENCE [LARGE SCALE GENOMIC DNA]</scope>
</reference>
<feature type="compositionally biased region" description="Acidic residues" evidence="4">
    <location>
        <begin position="39"/>
        <end position="61"/>
    </location>
</feature>
<dbReference type="Gene3D" id="3.30.420.40">
    <property type="match status" value="2"/>
</dbReference>
<dbReference type="Pfam" id="PF00012">
    <property type="entry name" value="HSP70"/>
    <property type="match status" value="1"/>
</dbReference>
<evidence type="ECO:0000256" key="2">
    <source>
        <dbReference type="ARBA" id="ARBA00022741"/>
    </source>
</evidence>
<evidence type="ECO:0000256" key="3">
    <source>
        <dbReference type="ARBA" id="ARBA00022840"/>
    </source>
</evidence>
<dbReference type="InterPro" id="IPR043129">
    <property type="entry name" value="ATPase_NBD"/>
</dbReference>
<evidence type="ECO:0000256" key="1">
    <source>
        <dbReference type="ARBA" id="ARBA00007381"/>
    </source>
</evidence>
<keyword evidence="3" id="KW-0067">ATP-binding</keyword>
<evidence type="ECO:0000313" key="5">
    <source>
        <dbReference type="EMBL" id="CAK8698571.1"/>
    </source>
</evidence>
<sequence>MCREKLSVVHAPAPPGCEGRTRVVPVTVETSDDSNTVSSDDDESLSTLYEAEEEPLDIKEPDEELDDDDIIIDSTTSSSTLTVIHRKDDSLDDIDDIIETPKNVSMTSVATIGSKERTRVTRRLPEESSFIGTFIRGKLKAIHKPEITKRQRLATGREDVTLVRRSSSAKAEYAMYKEEEFTSSQKDETSSLNTSRSSLSSGFLSMTPRPPHFVVVAIDFGTTYSGYAFSFVHQPESVHLMRKWSGGDPGITNQKTPTVVLLRPSGEFHSFGFEARDFYHDLDANEAKKWIYLDRFKMKLHCDQTLSKATQLEAANGTLVPALKVFAHALRFFRHHALQELSDELGTRMRSNDVRWVVTVPAIWRPQAKQFMRQAAYQAGLATEHYPEQLVIALEPEAASIFCRKSRFTQLQNPMNDDVTVEDTLTIGSQYMVVDCGGGTVDVTIHEVLGGAGLKEVEAASGDAMGSVSVDREFENLLKKIFGEKFISTFQRKRPIGWVDMMIAWESRKRSTTPDRTSPLNVALPFSFIDLHRKIRGFSVETAIRNLSDSNIKWSPQGMLRISSSLMQDLFAPTLNAITTHVTSHLNKTISHIFLVGGFVDSPMLQRAVRNAVGNRVKVIIPPDASLTILKGAVLFGLDPTAVRMRTSHMTYGVGVLNRYVTALHPTSKMLTRGSDVWCKDVFDAYVKSGDVIALGDVVQRSYAPVRPNQTEIVINFYSCPRPKIQFIDEHDVIKCATLRIKLPVAHAMPPMRRRELRISMMFGDTEIKIDCVDVTTGSRADARADFLS</sequence>
<evidence type="ECO:0000313" key="6">
    <source>
        <dbReference type="Proteomes" id="UP001642483"/>
    </source>
</evidence>
<accession>A0ABP0H3J2</accession>
<evidence type="ECO:0008006" key="7">
    <source>
        <dbReference type="Google" id="ProtNLM"/>
    </source>
</evidence>
<name>A0ABP0H3J2_CLALP</name>
<proteinExistence type="inferred from homology"/>